<organism evidence="1">
    <name type="scientific">uncultured bacterium Contig643</name>
    <dbReference type="NCBI Taxonomy" id="1393602"/>
    <lineage>
        <taxon>Bacteria</taxon>
        <taxon>environmental samples</taxon>
    </lineage>
</organism>
<protein>
    <submittedName>
        <fullName evidence="1">Gp9 protein</fullName>
    </submittedName>
</protein>
<dbReference type="EMBL" id="KC246783">
    <property type="protein sequence ID" value="AHF24082.1"/>
    <property type="molecule type" value="Genomic_DNA"/>
</dbReference>
<dbReference type="AlphaFoldDB" id="W0FMR6"/>
<sequence>MSNFHLDATEADRLAEAMSQFEGASGRIIDDVLHGEGASRIKDKIAMLLPASGRDWKGKGASARAAMPGAFRQDNGQLSVTIAARGKYHYLYFPDDGSNTRKHAGNQQFMQRGGENAASEVIDLCIGKLTENF</sequence>
<accession>W0FMR6</accession>
<evidence type="ECO:0000313" key="1">
    <source>
        <dbReference type="EMBL" id="AHF24082.1"/>
    </source>
</evidence>
<name>W0FMR6_9BACT</name>
<reference evidence="1" key="1">
    <citation type="journal article" date="2013" name="PLoS ONE">
        <title>Metagenomic insights into the carbohydrate-active enzymes carried by the microorganisms adhering to solid digesta in the rumen of cows.</title>
        <authorList>
            <person name="Wang L."/>
            <person name="Hatem A."/>
            <person name="Catalyurek U.V."/>
            <person name="Morrison M."/>
            <person name="Yu Z."/>
        </authorList>
    </citation>
    <scope>NUCLEOTIDE SEQUENCE</scope>
</reference>
<proteinExistence type="predicted"/>